<dbReference type="HOGENOM" id="CLU_000604_27_1_1"/>
<feature type="transmembrane region" description="Helical" evidence="9">
    <location>
        <begin position="414"/>
        <end position="436"/>
    </location>
</feature>
<dbReference type="SUPFAM" id="SSF52540">
    <property type="entry name" value="P-loop containing nucleoside triphosphate hydrolases"/>
    <property type="match status" value="2"/>
</dbReference>
<feature type="compositionally biased region" description="Basic and acidic residues" evidence="8">
    <location>
        <begin position="795"/>
        <end position="816"/>
    </location>
</feature>
<dbReference type="FunFam" id="3.40.50.300:FF:000565">
    <property type="entry name" value="ABC bile acid transporter"/>
    <property type="match status" value="1"/>
</dbReference>
<feature type="region of interest" description="Disordered" evidence="8">
    <location>
        <begin position="795"/>
        <end position="819"/>
    </location>
</feature>
<dbReference type="GO" id="GO:0005524">
    <property type="term" value="F:ATP binding"/>
    <property type="evidence" value="ECO:0007669"/>
    <property type="project" value="UniProtKB-KW"/>
</dbReference>
<dbReference type="PROSITE" id="PS50929">
    <property type="entry name" value="ABC_TM1F"/>
    <property type="match status" value="2"/>
</dbReference>
<evidence type="ECO:0000256" key="9">
    <source>
        <dbReference type="SAM" id="Phobius"/>
    </source>
</evidence>
<feature type="transmembrane region" description="Helical" evidence="9">
    <location>
        <begin position="145"/>
        <end position="170"/>
    </location>
</feature>
<gene>
    <name evidence="12" type="ORF">M437DRAFT_46501</name>
</gene>
<dbReference type="Pfam" id="PF00005">
    <property type="entry name" value="ABC_tran"/>
    <property type="match status" value="2"/>
</dbReference>
<feature type="transmembrane region" description="Helical" evidence="9">
    <location>
        <begin position="967"/>
        <end position="985"/>
    </location>
</feature>
<dbReference type="FunFam" id="3.40.50.300:FF:000997">
    <property type="entry name" value="Multidrug resistance-associated protein 1"/>
    <property type="match status" value="1"/>
</dbReference>
<keyword evidence="5" id="KW-0067">ATP-binding</keyword>
<keyword evidence="4" id="KW-0547">Nucleotide-binding</keyword>
<evidence type="ECO:0000256" key="5">
    <source>
        <dbReference type="ARBA" id="ARBA00022840"/>
    </source>
</evidence>
<keyword evidence="2" id="KW-0813">Transport</keyword>
<dbReference type="FunFam" id="1.20.1560.10:FF:000010">
    <property type="entry name" value="Multidrug resistance-associated ABC transporter"/>
    <property type="match status" value="1"/>
</dbReference>
<dbReference type="Proteomes" id="UP000030672">
    <property type="component" value="Unassembled WGS sequence"/>
</dbReference>
<dbReference type="PANTHER" id="PTHR24223">
    <property type="entry name" value="ATP-BINDING CASSETTE SUB-FAMILY C"/>
    <property type="match status" value="1"/>
</dbReference>
<dbReference type="Gene3D" id="3.40.50.300">
    <property type="entry name" value="P-loop containing nucleotide triphosphate hydrolases"/>
    <property type="match status" value="2"/>
</dbReference>
<evidence type="ECO:0000256" key="1">
    <source>
        <dbReference type="ARBA" id="ARBA00004141"/>
    </source>
</evidence>
<dbReference type="Gene3D" id="1.20.1560.10">
    <property type="entry name" value="ABC transporter type 1, transmembrane domain"/>
    <property type="match status" value="2"/>
</dbReference>
<dbReference type="CDD" id="cd03244">
    <property type="entry name" value="ABCC_MRP_domain2"/>
    <property type="match status" value="1"/>
</dbReference>
<evidence type="ECO:0000256" key="4">
    <source>
        <dbReference type="ARBA" id="ARBA00022741"/>
    </source>
</evidence>
<evidence type="ECO:0000256" key="8">
    <source>
        <dbReference type="SAM" id="MobiDB-lite"/>
    </source>
</evidence>
<feature type="compositionally biased region" description="Polar residues" evidence="8">
    <location>
        <begin position="58"/>
        <end position="70"/>
    </location>
</feature>
<dbReference type="PROSITE" id="PS50893">
    <property type="entry name" value="ABC_TRANSPORTER_2"/>
    <property type="match status" value="2"/>
</dbReference>
<evidence type="ECO:0000313" key="12">
    <source>
        <dbReference type="EMBL" id="KEQ63631.1"/>
    </source>
</evidence>
<keyword evidence="6 9" id="KW-1133">Transmembrane helix</keyword>
<feature type="domain" description="ABC transmembrane type-1" evidence="11">
    <location>
        <begin position="146"/>
        <end position="472"/>
    </location>
</feature>
<dbReference type="InterPro" id="IPR011527">
    <property type="entry name" value="ABC1_TM_dom"/>
</dbReference>
<evidence type="ECO:0000256" key="3">
    <source>
        <dbReference type="ARBA" id="ARBA00022692"/>
    </source>
</evidence>
<evidence type="ECO:0000256" key="6">
    <source>
        <dbReference type="ARBA" id="ARBA00022989"/>
    </source>
</evidence>
<dbReference type="GO" id="GO:0016020">
    <property type="term" value="C:membrane"/>
    <property type="evidence" value="ECO:0007669"/>
    <property type="project" value="UniProtKB-SubCell"/>
</dbReference>
<feature type="transmembrane region" description="Helical" evidence="9">
    <location>
        <begin position="193"/>
        <end position="215"/>
    </location>
</feature>
<feature type="region of interest" description="Disordered" evidence="8">
    <location>
        <begin position="547"/>
        <end position="577"/>
    </location>
</feature>
<dbReference type="PROSITE" id="PS00211">
    <property type="entry name" value="ABC_TRANSPORTER_1"/>
    <property type="match status" value="2"/>
</dbReference>
<dbReference type="RefSeq" id="XP_040880654.1">
    <property type="nucleotide sequence ID" value="XM_041021283.1"/>
</dbReference>
<feature type="region of interest" description="Disordered" evidence="8">
    <location>
        <begin position="1"/>
        <end position="70"/>
    </location>
</feature>
<dbReference type="SUPFAM" id="SSF90123">
    <property type="entry name" value="ABC transporter transmembrane region"/>
    <property type="match status" value="2"/>
</dbReference>
<feature type="transmembrane region" description="Helical" evidence="9">
    <location>
        <begin position="305"/>
        <end position="326"/>
    </location>
</feature>
<feature type="transmembrane region" description="Helical" evidence="9">
    <location>
        <begin position="856"/>
        <end position="878"/>
    </location>
</feature>
<dbReference type="Pfam" id="PF00664">
    <property type="entry name" value="ABC_membrane"/>
    <property type="match status" value="2"/>
</dbReference>
<dbReference type="CDD" id="cd03250">
    <property type="entry name" value="ABCC_MRP_domain1"/>
    <property type="match status" value="1"/>
</dbReference>
<organism evidence="12 13">
    <name type="scientific">Aureobasidium melanogenum (strain CBS 110374)</name>
    <name type="common">Aureobasidium pullulans var. melanogenum</name>
    <dbReference type="NCBI Taxonomy" id="1043003"/>
    <lineage>
        <taxon>Eukaryota</taxon>
        <taxon>Fungi</taxon>
        <taxon>Dikarya</taxon>
        <taxon>Ascomycota</taxon>
        <taxon>Pezizomycotina</taxon>
        <taxon>Dothideomycetes</taxon>
        <taxon>Dothideomycetidae</taxon>
        <taxon>Dothideales</taxon>
        <taxon>Saccotheciaceae</taxon>
        <taxon>Aureobasidium</taxon>
    </lineage>
</organism>
<dbReference type="GeneID" id="63914656"/>
<feature type="compositionally biased region" description="Polar residues" evidence="8">
    <location>
        <begin position="21"/>
        <end position="41"/>
    </location>
</feature>
<feature type="domain" description="ABC transmembrane type-1" evidence="11">
    <location>
        <begin position="856"/>
        <end position="1132"/>
    </location>
</feature>
<dbReference type="PANTHER" id="PTHR24223:SF464">
    <property type="entry name" value="ABC-TYPE TRANSPORTER CICA"/>
    <property type="match status" value="1"/>
</dbReference>
<evidence type="ECO:0000259" key="11">
    <source>
        <dbReference type="PROSITE" id="PS50929"/>
    </source>
</evidence>
<keyword evidence="7 9" id="KW-0472">Membrane</keyword>
<keyword evidence="12" id="KW-0378">Hydrolase</keyword>
<evidence type="ECO:0000256" key="7">
    <source>
        <dbReference type="ARBA" id="ARBA00023136"/>
    </source>
</evidence>
<dbReference type="CDD" id="cd18606">
    <property type="entry name" value="ABC_6TM_YOR1_D2_like"/>
    <property type="match status" value="1"/>
</dbReference>
<name>A0A074WML2_AURM1</name>
<dbReference type="InterPro" id="IPR050173">
    <property type="entry name" value="ABC_transporter_C-like"/>
</dbReference>
<dbReference type="InterPro" id="IPR027417">
    <property type="entry name" value="P-loop_NTPase"/>
</dbReference>
<accession>A0A074WML2</accession>
<reference evidence="12 13" key="1">
    <citation type="journal article" date="2014" name="BMC Genomics">
        <title>Genome sequencing of four Aureobasidium pullulans varieties: biotechnological potential, stress tolerance, and description of new species.</title>
        <authorList>
            <person name="Gostin Ar C."/>
            <person name="Ohm R.A."/>
            <person name="Kogej T."/>
            <person name="Sonjak S."/>
            <person name="Turk M."/>
            <person name="Zajc J."/>
            <person name="Zalar P."/>
            <person name="Grube M."/>
            <person name="Sun H."/>
            <person name="Han J."/>
            <person name="Sharma A."/>
            <person name="Chiniquy J."/>
            <person name="Ngan C.Y."/>
            <person name="Lipzen A."/>
            <person name="Barry K."/>
            <person name="Grigoriev I.V."/>
            <person name="Gunde-Cimerman N."/>
        </authorList>
    </citation>
    <scope>NUCLEOTIDE SEQUENCE [LARGE SCALE GENOMIC DNA]</scope>
    <source>
        <strain evidence="12 13">CBS 110374</strain>
    </source>
</reference>
<keyword evidence="3 9" id="KW-0812">Transmembrane</keyword>
<feature type="domain" description="ABC transporter" evidence="10">
    <location>
        <begin position="1168"/>
        <end position="1408"/>
    </location>
</feature>
<dbReference type="GO" id="GO:0016887">
    <property type="term" value="F:ATP hydrolysis activity"/>
    <property type="evidence" value="ECO:0007669"/>
    <property type="project" value="InterPro"/>
</dbReference>
<dbReference type="InterPro" id="IPR017871">
    <property type="entry name" value="ABC_transporter-like_CS"/>
</dbReference>
<proteinExistence type="predicted"/>
<sequence length="1433" mass="158093">MTASNLATDQESLGLPGCENLRTSRQPSQSVENSFHEANSNQKRRWPDLLNPFRTRSKPQVPNERQPSPESGANFLSLLTFQWLTDLMQVGYARPLELNDIWSVGTSRSVPVMQAKLSASFEKRLQNGDRSPLRNALYDTFRKEFLIGGACSLIASVLQVLSPFMLRYLIQFATDAYTASHGGTETPPVSHGIAWVVSIAIVEIVQTLCFNHFLYRGMMVGGQSRAVLIALIFNKATKLSGRAKVAGATMERPAPGMKPDSEQEKRWIKRNLGRAGTTTDRLGWSDGRIINLMSMDTSRVNAGSIMLHFLWTSPIAICLALALLLVNITYSALPGFALLILIMPLLARAVKAMIARRRAITPITERRVSLIQEILHSVRLVKYFSWEFAFLDRLNRIRKEEIRGIRAMLTIRHAVTAIGTTISTFAAMLAFITFALSGHKLTSSHVFSSLSLFGALSMPLNQLPQVLGHVTDAAHSISRIQDFLLAEEFEDPVVWDFDNDKAIVLENAEFVWERSSELQRGVDAIDEVSTVNHGQVDKKGWKRAESCVKTQPPTPGMLSSQPNPSMEPASDESSSGKPFSLGNLNLTVGRHELVAIIGPVGSGKSSLLAALAGEMRRTAGSITLGASRSFCSQTAWIQNASVKENIIMGRTEGLGGSTANDEWYARILDACALLPDLEIFPHGDSTELGERGINLSGGQRQRLNIARAIYSGAELILMDDPLSAVDAQVGQHIMNKAICGFLKDRCRILATHQLHLLHRCDRIIYLAEGQIIADGTFSELMANSIPFQRIMTDVTREDGSRDDGKNEQQTEERDTSGKAVDLQPALMQAEERAIKRVSWSVYAAYMRASGTILNPLAILVLLIATQGSSVSTGLWLSWWTSDKFGFRLGTYIGIFAALGVTQAFLAFAFYVRLTISCTNASQAMLRAAVARVLRAPVSFFDTTPLGRITNRFSKDVDTMDNNLSDSLLNFLLFSSQIVAVFILTIVYFPYFAVALAVLTILVLFSVRYYRSSARELKRHEALLRSHVFTRFGEAISGVSTIRAYRLQQRFTALVNSAVDDMDGAYFLTFANQCWLSTRLDAAGNAMVLAVGILVVTSRLSINPSISGLLLSSMVSVVKYLQYSVRQLAEVENNMNSAERLHHYAASIEQEAAFCTAGVPPTWPEWGEIVFDDVHMRYRRGLPDVIHGLNIRIRPGERMGIVGRTGAGKSSILSTLFRLVELSHGTIIIDGMNIAKIGLHDLRSRLSIIPQDPTLFQGTIRSNLDPFNKHTDLELWSALRQADLVADDQGINGIGGQHVHLDTSIEEAGANFSLGQRQMIALARALVRNSPIIVCDEATSAVDFETDRRIQEAIMRGSKGKTLLCIAHRLRTILGYDRICVMDAGKIVELDTPLALWDQGGIFRSMCDRSGIARQDLIDNQDKSDSIGGKSWDG</sequence>
<feature type="domain" description="ABC transporter" evidence="10">
    <location>
        <begin position="566"/>
        <end position="793"/>
    </location>
</feature>
<dbReference type="InterPro" id="IPR003439">
    <property type="entry name" value="ABC_transporter-like_ATP-bd"/>
</dbReference>
<feature type="transmembrane region" description="Helical" evidence="9">
    <location>
        <begin position="890"/>
        <end position="911"/>
    </location>
</feature>
<dbReference type="InterPro" id="IPR003593">
    <property type="entry name" value="AAA+_ATPase"/>
</dbReference>
<keyword evidence="13" id="KW-1185">Reference proteome</keyword>
<dbReference type="STRING" id="1043003.A0A074WML2"/>
<feature type="transmembrane region" description="Helical" evidence="9">
    <location>
        <begin position="332"/>
        <end position="350"/>
    </location>
</feature>
<dbReference type="InterPro" id="IPR036640">
    <property type="entry name" value="ABC1_TM_sf"/>
</dbReference>
<feature type="transmembrane region" description="Helical" evidence="9">
    <location>
        <begin position="991"/>
        <end position="1009"/>
    </location>
</feature>
<dbReference type="SMART" id="SM00382">
    <property type="entry name" value="AAA"/>
    <property type="match status" value="2"/>
</dbReference>
<dbReference type="EMBL" id="KL584831">
    <property type="protein sequence ID" value="KEQ63631.1"/>
    <property type="molecule type" value="Genomic_DNA"/>
</dbReference>
<evidence type="ECO:0000256" key="2">
    <source>
        <dbReference type="ARBA" id="ARBA00022448"/>
    </source>
</evidence>
<comment type="subcellular location">
    <subcellularLocation>
        <location evidence="1">Membrane</location>
        <topology evidence="1">Multi-pass membrane protein</topology>
    </subcellularLocation>
</comment>
<protein>
    <submittedName>
        <fullName evidence="12">p-loop containing nucleoside triphosphate hydrolase protein</fullName>
    </submittedName>
</protein>
<dbReference type="GO" id="GO:0140359">
    <property type="term" value="F:ABC-type transporter activity"/>
    <property type="evidence" value="ECO:0007669"/>
    <property type="project" value="InterPro"/>
</dbReference>
<feature type="compositionally biased region" description="Polar residues" evidence="8">
    <location>
        <begin position="1"/>
        <end position="11"/>
    </location>
</feature>
<evidence type="ECO:0000259" key="10">
    <source>
        <dbReference type="PROSITE" id="PS50893"/>
    </source>
</evidence>
<evidence type="ECO:0000313" key="13">
    <source>
        <dbReference type="Proteomes" id="UP000030672"/>
    </source>
</evidence>
<dbReference type="CDD" id="cd18597">
    <property type="entry name" value="ABC_6TM_YOR1_D1_like"/>
    <property type="match status" value="1"/>
</dbReference>